<gene>
    <name evidence="3" type="ORF">GCM10010978_05790</name>
</gene>
<dbReference type="PANTHER" id="PTHR43228">
    <property type="entry name" value="TWO-COMPONENT RESPONSE REGULATOR"/>
    <property type="match status" value="1"/>
</dbReference>
<dbReference type="PROSITE" id="PS50110">
    <property type="entry name" value="RESPONSE_REGULATORY"/>
    <property type="match status" value="1"/>
</dbReference>
<dbReference type="EMBL" id="BMEV01000007">
    <property type="protein sequence ID" value="GGH70642.1"/>
    <property type="molecule type" value="Genomic_DNA"/>
</dbReference>
<feature type="modified residue" description="4-aspartylphosphate" evidence="1">
    <location>
        <position position="61"/>
    </location>
</feature>
<dbReference type="InterPro" id="IPR052048">
    <property type="entry name" value="ST_Response_Regulator"/>
</dbReference>
<name>A0A8J3EJB6_9BACI</name>
<dbReference type="Pfam" id="PF00072">
    <property type="entry name" value="Response_reg"/>
    <property type="match status" value="1"/>
</dbReference>
<reference evidence="3" key="1">
    <citation type="journal article" date="2014" name="Int. J. Syst. Evol. Microbiol.">
        <title>Complete genome sequence of Corynebacterium casei LMG S-19264T (=DSM 44701T), isolated from a smear-ripened cheese.</title>
        <authorList>
            <consortium name="US DOE Joint Genome Institute (JGI-PGF)"/>
            <person name="Walter F."/>
            <person name="Albersmeier A."/>
            <person name="Kalinowski J."/>
            <person name="Ruckert C."/>
        </authorList>
    </citation>
    <scope>NUCLEOTIDE SEQUENCE</scope>
    <source>
        <strain evidence="3">CGMCC 1.12360</strain>
    </source>
</reference>
<keyword evidence="4" id="KW-1185">Reference proteome</keyword>
<organism evidence="3 4">
    <name type="scientific">Compostibacillus humi</name>
    <dbReference type="NCBI Taxonomy" id="1245525"/>
    <lineage>
        <taxon>Bacteria</taxon>
        <taxon>Bacillati</taxon>
        <taxon>Bacillota</taxon>
        <taxon>Bacilli</taxon>
        <taxon>Bacillales</taxon>
        <taxon>Bacillaceae</taxon>
        <taxon>Compostibacillus</taxon>
    </lineage>
</organism>
<keyword evidence="1" id="KW-0597">Phosphoprotein</keyword>
<dbReference type="SMART" id="SM00448">
    <property type="entry name" value="REC"/>
    <property type="match status" value="1"/>
</dbReference>
<proteinExistence type="predicted"/>
<evidence type="ECO:0000259" key="2">
    <source>
        <dbReference type="PROSITE" id="PS50110"/>
    </source>
</evidence>
<dbReference type="InterPro" id="IPR001789">
    <property type="entry name" value="Sig_transdc_resp-reg_receiver"/>
</dbReference>
<dbReference type="Gene3D" id="3.40.50.2300">
    <property type="match status" value="1"/>
</dbReference>
<comment type="caution">
    <text evidence="3">The sequence shown here is derived from an EMBL/GenBank/DDBJ whole genome shotgun (WGS) entry which is preliminary data.</text>
</comment>
<dbReference type="RefSeq" id="WP_188390878.1">
    <property type="nucleotide sequence ID" value="NZ_BMEV01000007.1"/>
</dbReference>
<dbReference type="SUPFAM" id="SSF52172">
    <property type="entry name" value="CheY-like"/>
    <property type="match status" value="1"/>
</dbReference>
<feature type="domain" description="Response regulatory" evidence="2">
    <location>
        <begin position="11"/>
        <end position="126"/>
    </location>
</feature>
<dbReference type="Proteomes" id="UP000602050">
    <property type="component" value="Unassembled WGS sequence"/>
</dbReference>
<evidence type="ECO:0000313" key="4">
    <source>
        <dbReference type="Proteomes" id="UP000602050"/>
    </source>
</evidence>
<evidence type="ECO:0000256" key="1">
    <source>
        <dbReference type="PROSITE-ProRule" id="PRU00169"/>
    </source>
</evidence>
<reference evidence="3" key="2">
    <citation type="submission" date="2020-09" db="EMBL/GenBank/DDBJ databases">
        <authorList>
            <person name="Sun Q."/>
            <person name="Zhou Y."/>
        </authorList>
    </citation>
    <scope>NUCLEOTIDE SEQUENCE</scope>
    <source>
        <strain evidence="3">CGMCC 1.12360</strain>
    </source>
</reference>
<dbReference type="PANTHER" id="PTHR43228:SF1">
    <property type="entry name" value="TWO-COMPONENT RESPONSE REGULATOR ARR22"/>
    <property type="match status" value="1"/>
</dbReference>
<dbReference type="InterPro" id="IPR011006">
    <property type="entry name" value="CheY-like_superfamily"/>
</dbReference>
<protein>
    <recommendedName>
        <fullName evidence="2">Response regulatory domain-containing protein</fullName>
    </recommendedName>
</protein>
<accession>A0A8J3EJB6</accession>
<dbReference type="AlphaFoldDB" id="A0A8J3EJB6"/>
<evidence type="ECO:0000313" key="3">
    <source>
        <dbReference type="EMBL" id="GGH70642.1"/>
    </source>
</evidence>
<dbReference type="GO" id="GO:0000160">
    <property type="term" value="P:phosphorelay signal transduction system"/>
    <property type="evidence" value="ECO:0007669"/>
    <property type="project" value="InterPro"/>
</dbReference>
<sequence>MKKDESRGFLLVLVVDDSRFMRLHLKKLLKQHGFTNVIGAKDGTEAIQKYEYYFPDIVILDHVLPDKDGISVLQKIKEINPMAKVIMHSSLAPDSIVNTAIKQGAIDFVQKPNFVQLIQSIEKAFIY</sequence>